<accession>A0ABW5BM74</accession>
<dbReference type="Proteomes" id="UP001597294">
    <property type="component" value="Unassembled WGS sequence"/>
</dbReference>
<dbReference type="PRINTS" id="PR00111">
    <property type="entry name" value="ABHYDROLASE"/>
</dbReference>
<dbReference type="Pfam" id="PF00561">
    <property type="entry name" value="Abhydrolase_1"/>
    <property type="match status" value="1"/>
</dbReference>
<feature type="domain" description="AB hydrolase-1" evidence="1">
    <location>
        <begin position="56"/>
        <end position="220"/>
    </location>
</feature>
<gene>
    <name evidence="2" type="ORF">ACFSKO_16635</name>
</gene>
<dbReference type="Gene3D" id="3.40.50.1820">
    <property type="entry name" value="alpha/beta hydrolase"/>
    <property type="match status" value="1"/>
</dbReference>
<organism evidence="2 3">
    <name type="scientific">Kiloniella antarctica</name>
    <dbReference type="NCBI Taxonomy" id="1550907"/>
    <lineage>
        <taxon>Bacteria</taxon>
        <taxon>Pseudomonadati</taxon>
        <taxon>Pseudomonadota</taxon>
        <taxon>Alphaproteobacteria</taxon>
        <taxon>Rhodospirillales</taxon>
        <taxon>Kiloniellaceae</taxon>
        <taxon>Kiloniella</taxon>
    </lineage>
</organism>
<dbReference type="SUPFAM" id="SSF53474">
    <property type="entry name" value="alpha/beta-Hydrolases"/>
    <property type="match status" value="1"/>
</dbReference>
<dbReference type="GO" id="GO:0016787">
    <property type="term" value="F:hydrolase activity"/>
    <property type="evidence" value="ECO:0007669"/>
    <property type="project" value="UniProtKB-KW"/>
</dbReference>
<dbReference type="EMBL" id="JBHUII010000011">
    <property type="protein sequence ID" value="MFD2207257.1"/>
    <property type="molecule type" value="Genomic_DNA"/>
</dbReference>
<sequence length="235" mass="26471">MSEKERLVLLPGLLCNARLWAPQISYFQDHYMCEVPDLAQEDSIEKLALSVLKSVRGRFNLVGLSMGGYVALELMRIAPERVKRLALIDTKARADSPEQKRRRRGLLSLAGRGKFKGVTPHLMPLLIHPDRMEDTSLTSEIYKMAEEVGQQAFVRQQTAILDRESHLDILNNITCPTQIICGRQDLITPLECSEEMHAGLSEADLLVIEDCGHLSNVEEPNLVNTALDAWLKRPM</sequence>
<dbReference type="InterPro" id="IPR029058">
    <property type="entry name" value="AB_hydrolase_fold"/>
</dbReference>
<dbReference type="InterPro" id="IPR050266">
    <property type="entry name" value="AB_hydrolase_sf"/>
</dbReference>
<dbReference type="RefSeq" id="WP_380253709.1">
    <property type="nucleotide sequence ID" value="NZ_JBHUII010000011.1"/>
</dbReference>
<comment type="caution">
    <text evidence="2">The sequence shown here is derived from an EMBL/GenBank/DDBJ whole genome shotgun (WGS) entry which is preliminary data.</text>
</comment>
<dbReference type="InterPro" id="IPR000073">
    <property type="entry name" value="AB_hydrolase_1"/>
</dbReference>
<dbReference type="PANTHER" id="PTHR43798:SF29">
    <property type="entry name" value="AB HYDROLASE-1 DOMAIN-CONTAINING PROTEIN"/>
    <property type="match status" value="1"/>
</dbReference>
<name>A0ABW5BM74_9PROT</name>
<dbReference type="PANTHER" id="PTHR43798">
    <property type="entry name" value="MONOACYLGLYCEROL LIPASE"/>
    <property type="match status" value="1"/>
</dbReference>
<evidence type="ECO:0000313" key="2">
    <source>
        <dbReference type="EMBL" id="MFD2207257.1"/>
    </source>
</evidence>
<proteinExistence type="predicted"/>
<reference evidence="3" key="1">
    <citation type="journal article" date="2019" name="Int. J. Syst. Evol. Microbiol.">
        <title>The Global Catalogue of Microorganisms (GCM) 10K type strain sequencing project: providing services to taxonomists for standard genome sequencing and annotation.</title>
        <authorList>
            <consortium name="The Broad Institute Genomics Platform"/>
            <consortium name="The Broad Institute Genome Sequencing Center for Infectious Disease"/>
            <person name="Wu L."/>
            <person name="Ma J."/>
        </authorList>
    </citation>
    <scope>NUCLEOTIDE SEQUENCE [LARGE SCALE GENOMIC DNA]</scope>
    <source>
        <strain evidence="3">CGMCC 4.7192</strain>
    </source>
</reference>
<protein>
    <submittedName>
        <fullName evidence="2">Alpha/beta fold hydrolase</fullName>
    </submittedName>
</protein>
<evidence type="ECO:0000259" key="1">
    <source>
        <dbReference type="Pfam" id="PF00561"/>
    </source>
</evidence>
<evidence type="ECO:0000313" key="3">
    <source>
        <dbReference type="Proteomes" id="UP001597294"/>
    </source>
</evidence>
<keyword evidence="2" id="KW-0378">Hydrolase</keyword>
<keyword evidence="3" id="KW-1185">Reference proteome</keyword>